<dbReference type="SUPFAM" id="SSF54862">
    <property type="entry name" value="4Fe-4S ferredoxins"/>
    <property type="match status" value="1"/>
</dbReference>
<protein>
    <submittedName>
        <fullName evidence="9">Iron-sulfur binding protein</fullName>
    </submittedName>
</protein>
<organism evidence="9 10">
    <name type="scientific">Halobacteriovorax marinus (strain ATCC BAA-682 / DSM 15412 / SJ)</name>
    <name type="common">Bacteriovorax marinus</name>
    <dbReference type="NCBI Taxonomy" id="862908"/>
    <lineage>
        <taxon>Bacteria</taxon>
        <taxon>Pseudomonadati</taxon>
        <taxon>Bdellovibrionota</taxon>
        <taxon>Bacteriovoracia</taxon>
        <taxon>Bacteriovoracales</taxon>
        <taxon>Halobacteriovoraceae</taxon>
        <taxon>Halobacteriovorax</taxon>
    </lineage>
</organism>
<dbReference type="EMBL" id="FQ312005">
    <property type="protein sequence ID" value="CBW27051.1"/>
    <property type="molecule type" value="Genomic_DNA"/>
</dbReference>
<dbReference type="eggNOG" id="COG1143">
    <property type="taxonomic scope" value="Bacteria"/>
</dbReference>
<keyword evidence="6" id="KW-0408">Iron</keyword>
<keyword evidence="5" id="KW-0249">Electron transport</keyword>
<dbReference type="STRING" id="862908.BMS_2249"/>
<evidence type="ECO:0000256" key="6">
    <source>
        <dbReference type="ARBA" id="ARBA00023004"/>
    </source>
</evidence>
<keyword evidence="2" id="KW-0004">4Fe-4S</keyword>
<feature type="domain" description="4Fe-4S ferredoxin-type" evidence="8">
    <location>
        <begin position="47"/>
        <end position="77"/>
    </location>
</feature>
<dbReference type="KEGG" id="bmx:BMS_2249"/>
<proteinExistence type="predicted"/>
<dbReference type="InterPro" id="IPR017900">
    <property type="entry name" value="4Fe4S_Fe_S_CS"/>
</dbReference>
<sequence>MILERELYKSISTTRAITKSLRIFLMNSVKAVFSNKSSEKVHENSRGLPELVNTNSCGTCSDCISVCPTTALEATHKNDKLEHLFLDVRKCIFCGLCEEVCSPSILTLTDQRPLSSHGESSWTIDLLQAK</sequence>
<evidence type="ECO:0000313" key="9">
    <source>
        <dbReference type="EMBL" id="CBW27051.1"/>
    </source>
</evidence>
<evidence type="ECO:0000256" key="1">
    <source>
        <dbReference type="ARBA" id="ARBA00022448"/>
    </source>
</evidence>
<keyword evidence="3" id="KW-0479">Metal-binding</keyword>
<evidence type="ECO:0000256" key="3">
    <source>
        <dbReference type="ARBA" id="ARBA00022723"/>
    </source>
</evidence>
<dbReference type="Proteomes" id="UP000008963">
    <property type="component" value="Chromosome"/>
</dbReference>
<dbReference type="PROSITE" id="PS51379">
    <property type="entry name" value="4FE4S_FER_2"/>
    <property type="match status" value="2"/>
</dbReference>
<dbReference type="Pfam" id="PF12838">
    <property type="entry name" value="Fer4_7"/>
    <property type="match status" value="1"/>
</dbReference>
<dbReference type="GO" id="GO:0051539">
    <property type="term" value="F:4 iron, 4 sulfur cluster binding"/>
    <property type="evidence" value="ECO:0007669"/>
    <property type="project" value="UniProtKB-KW"/>
</dbReference>
<evidence type="ECO:0000259" key="8">
    <source>
        <dbReference type="PROSITE" id="PS51379"/>
    </source>
</evidence>
<evidence type="ECO:0000256" key="7">
    <source>
        <dbReference type="ARBA" id="ARBA00023014"/>
    </source>
</evidence>
<evidence type="ECO:0000313" key="10">
    <source>
        <dbReference type="Proteomes" id="UP000008963"/>
    </source>
</evidence>
<dbReference type="OrthoDB" id="9808559at2"/>
<dbReference type="GO" id="GO:0046872">
    <property type="term" value="F:metal ion binding"/>
    <property type="evidence" value="ECO:0007669"/>
    <property type="project" value="UniProtKB-KW"/>
</dbReference>
<dbReference type="PANTHER" id="PTHR43687:SF6">
    <property type="entry name" value="L-ASPARTATE SEMIALDEHYDE SULFURTRANSFERASE IRON-SULFUR SUBUNIT"/>
    <property type="match status" value="1"/>
</dbReference>
<evidence type="ECO:0000256" key="2">
    <source>
        <dbReference type="ARBA" id="ARBA00022485"/>
    </source>
</evidence>
<reference evidence="10" key="1">
    <citation type="journal article" date="2013" name="ISME J.">
        <title>A small predatory core genome in the divergent marine Bacteriovorax marinus SJ and the terrestrial Bdellovibrio bacteriovorus.</title>
        <authorList>
            <person name="Crossman L.C."/>
            <person name="Chen H."/>
            <person name="Cerdeno-Tarraga A.M."/>
            <person name="Brooks K."/>
            <person name="Quail M.A."/>
            <person name="Pineiro S.A."/>
            <person name="Hobley L."/>
            <person name="Sockett R.E."/>
            <person name="Bentley S.D."/>
            <person name="Parkhill J."/>
            <person name="Williams H.N."/>
            <person name="Stine O.C."/>
        </authorList>
    </citation>
    <scope>NUCLEOTIDE SEQUENCE [LARGE SCALE GENOMIC DNA]</scope>
    <source>
        <strain evidence="10">ATCC BAA-682 / DSM 15412 / SJ</strain>
    </source>
</reference>
<dbReference type="InterPro" id="IPR017896">
    <property type="entry name" value="4Fe4S_Fe-S-bd"/>
</dbReference>
<dbReference type="HOGENOM" id="CLU_1935107_0_0_7"/>
<keyword evidence="4" id="KW-0677">Repeat</keyword>
<keyword evidence="10" id="KW-1185">Reference proteome</keyword>
<evidence type="ECO:0000256" key="4">
    <source>
        <dbReference type="ARBA" id="ARBA00022737"/>
    </source>
</evidence>
<accession>E1X479</accession>
<dbReference type="InterPro" id="IPR050572">
    <property type="entry name" value="Fe-S_Ferredoxin"/>
</dbReference>
<keyword evidence="7" id="KW-0411">Iron-sulfur</keyword>
<feature type="domain" description="4Fe-4S ferredoxin-type" evidence="8">
    <location>
        <begin position="82"/>
        <end position="111"/>
    </location>
</feature>
<dbReference type="PANTHER" id="PTHR43687">
    <property type="entry name" value="ADENYLYLSULFATE REDUCTASE, BETA SUBUNIT"/>
    <property type="match status" value="1"/>
</dbReference>
<dbReference type="PATRIC" id="fig|862908.3.peg.2140"/>
<dbReference type="RefSeq" id="WP_014244828.1">
    <property type="nucleotide sequence ID" value="NC_016620.1"/>
</dbReference>
<evidence type="ECO:0000256" key="5">
    <source>
        <dbReference type="ARBA" id="ARBA00022982"/>
    </source>
</evidence>
<dbReference type="AlphaFoldDB" id="E1X479"/>
<gene>
    <name evidence="9" type="ordered locus">BMS_2249</name>
</gene>
<keyword evidence="1" id="KW-0813">Transport</keyword>
<name>E1X479_HALMS</name>
<dbReference type="PROSITE" id="PS00198">
    <property type="entry name" value="4FE4S_FER_1"/>
    <property type="match status" value="1"/>
</dbReference>
<dbReference type="Gene3D" id="3.30.70.3270">
    <property type="match status" value="1"/>
</dbReference>